<evidence type="ECO:0000256" key="7">
    <source>
        <dbReference type="SAM" id="MobiDB-lite"/>
    </source>
</evidence>
<dbReference type="SUPFAM" id="SSF46626">
    <property type="entry name" value="Cytochrome c"/>
    <property type="match status" value="2"/>
</dbReference>
<keyword evidence="1" id="KW-0813">Transport</keyword>
<dbReference type="Proteomes" id="UP000199598">
    <property type="component" value="Unassembled WGS sequence"/>
</dbReference>
<evidence type="ECO:0000259" key="9">
    <source>
        <dbReference type="PROSITE" id="PS51007"/>
    </source>
</evidence>
<keyword evidence="8" id="KW-0732">Signal</keyword>
<evidence type="ECO:0000313" key="10">
    <source>
        <dbReference type="EMBL" id="SFK16332.1"/>
    </source>
</evidence>
<dbReference type="RefSeq" id="WP_093517767.1">
    <property type="nucleotide sequence ID" value="NZ_FOSK01000002.1"/>
</dbReference>
<feature type="compositionally biased region" description="Low complexity" evidence="7">
    <location>
        <begin position="213"/>
        <end position="239"/>
    </location>
</feature>
<keyword evidence="2 6" id="KW-0349">Heme</keyword>
<dbReference type="PANTHER" id="PTHR11961">
    <property type="entry name" value="CYTOCHROME C"/>
    <property type="match status" value="1"/>
</dbReference>
<evidence type="ECO:0000256" key="8">
    <source>
        <dbReference type="SAM" id="SignalP"/>
    </source>
</evidence>
<feature type="domain" description="Cytochrome c" evidence="9">
    <location>
        <begin position="54"/>
        <end position="142"/>
    </location>
</feature>
<feature type="domain" description="Cytochrome c" evidence="9">
    <location>
        <begin position="249"/>
        <end position="352"/>
    </location>
</feature>
<protein>
    <submittedName>
        <fullName evidence="10">Sulfur dehydrogenase subunit SoxD</fullName>
    </submittedName>
</protein>
<accession>A0A1I3X9J9</accession>
<evidence type="ECO:0000313" key="11">
    <source>
        <dbReference type="Proteomes" id="UP000199598"/>
    </source>
</evidence>
<feature type="region of interest" description="Disordered" evidence="7">
    <location>
        <begin position="210"/>
        <end position="241"/>
    </location>
</feature>
<comment type="caution">
    <text evidence="10">The sequence shown here is derived from an EMBL/GenBank/DDBJ whole genome shotgun (WGS) entry which is preliminary data.</text>
</comment>
<organism evidence="10 11">
    <name type="scientific">Pseudovibrio ascidiaceicola</name>
    <dbReference type="NCBI Taxonomy" id="285279"/>
    <lineage>
        <taxon>Bacteria</taxon>
        <taxon>Pseudomonadati</taxon>
        <taxon>Pseudomonadota</taxon>
        <taxon>Alphaproteobacteria</taxon>
        <taxon>Hyphomicrobiales</taxon>
        <taxon>Stappiaceae</taxon>
        <taxon>Pseudovibrio</taxon>
    </lineage>
</organism>
<dbReference type="Pfam" id="PF00034">
    <property type="entry name" value="Cytochrom_C"/>
    <property type="match status" value="2"/>
</dbReference>
<gene>
    <name evidence="10" type="ORF">SAMN04488518_102462</name>
</gene>
<keyword evidence="3 6" id="KW-0479">Metal-binding</keyword>
<dbReference type="Gene3D" id="1.10.760.10">
    <property type="entry name" value="Cytochrome c-like domain"/>
    <property type="match status" value="2"/>
</dbReference>
<dbReference type="PRINTS" id="PR00604">
    <property type="entry name" value="CYTCHRMECIAB"/>
</dbReference>
<dbReference type="PROSITE" id="PS51007">
    <property type="entry name" value="CYTC"/>
    <property type="match status" value="2"/>
</dbReference>
<keyword evidence="11" id="KW-1185">Reference proteome</keyword>
<name>A0A1I3X9J9_9HYPH</name>
<evidence type="ECO:0000256" key="2">
    <source>
        <dbReference type="ARBA" id="ARBA00022617"/>
    </source>
</evidence>
<evidence type="ECO:0000256" key="3">
    <source>
        <dbReference type="ARBA" id="ARBA00022723"/>
    </source>
</evidence>
<reference evidence="10 11" key="1">
    <citation type="submission" date="2016-10" db="EMBL/GenBank/DDBJ databases">
        <authorList>
            <person name="Varghese N."/>
            <person name="Submissions S."/>
        </authorList>
    </citation>
    <scope>NUCLEOTIDE SEQUENCE [LARGE SCALE GENOMIC DNA]</scope>
    <source>
        <strain evidence="10 11">DSM 16392</strain>
    </source>
</reference>
<evidence type="ECO:0000256" key="5">
    <source>
        <dbReference type="ARBA" id="ARBA00023004"/>
    </source>
</evidence>
<sequence length="353" mass="38257">MLKFLSVLATGTLLLTSAATAGSFNIGRAATPAEVAAWNIDVRPDGQGLPAGRGNVEQGEEIFAERCAVCHGDFAEGVDRWPVLSGGDGTLTSARPVKTIGSYWPYLSTVFDYVNRAMPFGEAQSLKPDEVYAITAFLLYANDLVEDDFELSQENFTSVRLPNEDGFYMDDREESPVFKKRDVCMKDCKADVKITARAQVLDVTPEETKAAEEAAAATEKPEAEVVTAAEPAPAAETAPMPEPVALDDALIKKGAKVFKKCKACHQVGEKAKNKVGPILNDIIGQQAAVVAGFKYSKALKKLNGDGLVWSDENLDVFLTKPKKFVKGTKMTFAGLKKEKDRIALIEFLKSHSQ</sequence>
<dbReference type="InterPro" id="IPR009056">
    <property type="entry name" value="Cyt_c-like_dom"/>
</dbReference>
<keyword evidence="5 6" id="KW-0408">Iron</keyword>
<feature type="signal peptide" evidence="8">
    <location>
        <begin position="1"/>
        <end position="21"/>
    </location>
</feature>
<evidence type="ECO:0000256" key="4">
    <source>
        <dbReference type="ARBA" id="ARBA00022982"/>
    </source>
</evidence>
<dbReference type="EMBL" id="FOSK01000002">
    <property type="protein sequence ID" value="SFK16332.1"/>
    <property type="molecule type" value="Genomic_DNA"/>
</dbReference>
<dbReference type="InterPro" id="IPR002327">
    <property type="entry name" value="Cyt_c_1A/1B"/>
</dbReference>
<feature type="chain" id="PRO_5045865551" evidence="8">
    <location>
        <begin position="22"/>
        <end position="353"/>
    </location>
</feature>
<evidence type="ECO:0000256" key="6">
    <source>
        <dbReference type="PROSITE-ProRule" id="PRU00433"/>
    </source>
</evidence>
<dbReference type="InterPro" id="IPR036909">
    <property type="entry name" value="Cyt_c-like_dom_sf"/>
</dbReference>
<proteinExistence type="predicted"/>
<keyword evidence="4" id="KW-0249">Electron transport</keyword>
<evidence type="ECO:0000256" key="1">
    <source>
        <dbReference type="ARBA" id="ARBA00022448"/>
    </source>
</evidence>